<dbReference type="OrthoDB" id="5801938at2759"/>
<dbReference type="HOGENOM" id="CLU_310622_0_0_1"/>
<organism evidence="2">
    <name type="scientific">Caenorhabditis brenneri</name>
    <name type="common">Nematode worm</name>
    <dbReference type="NCBI Taxonomy" id="135651"/>
    <lineage>
        <taxon>Eukaryota</taxon>
        <taxon>Metazoa</taxon>
        <taxon>Ecdysozoa</taxon>
        <taxon>Nematoda</taxon>
        <taxon>Chromadorea</taxon>
        <taxon>Rhabditida</taxon>
        <taxon>Rhabditina</taxon>
        <taxon>Rhabditomorpha</taxon>
        <taxon>Rhabditoidea</taxon>
        <taxon>Rhabditidae</taxon>
        <taxon>Peloderinae</taxon>
        <taxon>Caenorhabditis</taxon>
    </lineage>
</organism>
<dbReference type="OMA" id="FCICIRG"/>
<keyword evidence="2" id="KW-1185">Reference proteome</keyword>
<protein>
    <submittedName>
        <fullName evidence="1">Uncharacterized protein</fullName>
    </submittedName>
</protein>
<gene>
    <name evidence="1" type="ORF">CAEBREN_15715</name>
</gene>
<dbReference type="EMBL" id="GL379807">
    <property type="protein sequence ID" value="EGT41445.1"/>
    <property type="molecule type" value="Genomic_DNA"/>
</dbReference>
<dbReference type="AlphaFoldDB" id="G0MQL9"/>
<evidence type="ECO:0000313" key="1">
    <source>
        <dbReference type="EMBL" id="EGT41445.1"/>
    </source>
</evidence>
<proteinExistence type="predicted"/>
<dbReference type="Proteomes" id="UP000008068">
    <property type="component" value="Unassembled WGS sequence"/>
</dbReference>
<name>G0MQL9_CAEBE</name>
<accession>G0MQL9</accession>
<sequence>MEWLGWLKQTSPTGKEPTSKSENPETELVELIRKSKNTQWVKCELDCTNLRKVLHIFTALMATGKTGTASEFCKQLVETCFDKTAENPYRLVFLTFAMIAECETRFYDLNMFALTRKDISLKLRYSLSQEAFIGMMQMDPTLFKIPELLNACEELLHFSCFRQCHVNLFKNLSQIGPDENVDWFDRVKVLDSNILALINDSDIMFRFCDSDKEKREFTANLQRLQTTVEYDDQLIFSWFNHLHHREVCVRALAAAEVLKVDKAFKAFTLQNIFTPGRRLTEIAPNVRRVPMTHFRKLGPRNPELEAVPKKVSSGNDSGFFSNTNMVVLNKNPKPHSGNKKPNPQTIYSTSTDGLNYCVPLFDNQKTFTDLNADALKEKSKKRKERQKAFSALGPTDLRKRLPSPIRTKIRMILRKMMAEGREMQKKDALEEPMLDKAFPVSDDDCSDEEIAVNPFRRTETLEGVRRKRLRKFGKLNPKSEVKHVLWYHNARDELLATRAIPNHCVKIKGGSSEPFGTFEGYLGVLENGGNLRDRFSESNREAETRHFSITRETGTDDGSLLTFSPVEPFKKCPVRPKQSAEVIGLNSLLLQNMRRRCIDELLIILMIIRGQEQLQEGNVIRCFAYIMLIDYKFAFLENSEYGPAKNNNFYPHLIRLRKHLFSKFRLYGTDVFGSTCTTMEEELSLCNDGGEDLNLKCFQFCRDTRAHFFCICIRGKIIELKTNELGESAYTVDRAILESHHEFFFSLEAGTKGSHLNQFWGIECAPIVSALIHMQDHGLVSEIDNMERDDADEILNGIPGLSSQTRKWLNVITKNGYLKQDEQVEVKPPTDPNVKKSVPMLFQLPSRSNADHITNDMVDREEIYPVYEATTDFVREKYMKWKEACKADKANLGKTNRDQMYNAEKDLMFYGEAIEKDVYMVAVYQGEKMSEEGNTISSKMHFLCRKLRSQAAFISTPICHTEEGSTV</sequence>
<dbReference type="FunCoup" id="G0MQL9">
    <property type="interactions" value="1609"/>
</dbReference>
<dbReference type="InParanoid" id="G0MQL9"/>
<evidence type="ECO:0000313" key="2">
    <source>
        <dbReference type="Proteomes" id="UP000008068"/>
    </source>
</evidence>
<dbReference type="eggNOG" id="ENOG502TFK4">
    <property type="taxonomic scope" value="Eukaryota"/>
</dbReference>
<reference evidence="2" key="1">
    <citation type="submission" date="2011-07" db="EMBL/GenBank/DDBJ databases">
        <authorList>
            <consortium name="Caenorhabditis brenneri Sequencing and Analysis Consortium"/>
            <person name="Wilson R.K."/>
        </authorList>
    </citation>
    <scope>NUCLEOTIDE SEQUENCE [LARGE SCALE GENOMIC DNA]</scope>
    <source>
        <strain evidence="2">PB2801</strain>
    </source>
</reference>